<dbReference type="NCBIfam" id="NF033498">
    <property type="entry name" value="YlcG_phage_expr"/>
    <property type="match status" value="1"/>
</dbReference>
<name>A0ABY4RF40_9GAMM</name>
<dbReference type="RefSeq" id="WP_249893628.1">
    <property type="nucleotide sequence ID" value="NZ_CP082904.1"/>
</dbReference>
<organism evidence="1 2">
    <name type="scientific">Mixta hanseatica</name>
    <dbReference type="NCBI Taxonomy" id="2872648"/>
    <lineage>
        <taxon>Bacteria</taxon>
        <taxon>Pseudomonadati</taxon>
        <taxon>Pseudomonadota</taxon>
        <taxon>Gammaproteobacteria</taxon>
        <taxon>Enterobacterales</taxon>
        <taxon>Erwiniaceae</taxon>
        <taxon>Mixta</taxon>
    </lineage>
</organism>
<gene>
    <name evidence="1" type="ORF">K6958_05035</name>
</gene>
<evidence type="ECO:0000313" key="1">
    <source>
        <dbReference type="EMBL" id="UQY45049.1"/>
    </source>
</evidence>
<sequence length="41" mass="5136">MTEYLKEKWLKLRIMKMRGMYEIYYRILRNTAKIMGAKHAR</sequence>
<reference evidence="1" key="1">
    <citation type="submission" date="2021-09" db="EMBL/GenBank/DDBJ databases">
        <title>First case of bloodstream infection caused by Mixta hanseatica sp. nov., a member of the Erwiniaceae family.</title>
        <authorList>
            <person name="Both A."/>
            <person name="Huang J."/>
            <person name="Wenzel P."/>
            <person name="Aepfelbacher M."/>
            <person name="Rohde H."/>
            <person name="Christner M."/>
            <person name="Hentschke M."/>
        </authorList>
    </citation>
    <scope>NUCLEOTIDE SEQUENCE</scope>
    <source>
        <strain evidence="1">X22927</strain>
    </source>
</reference>
<keyword evidence="2" id="KW-1185">Reference proteome</keyword>
<evidence type="ECO:0000313" key="2">
    <source>
        <dbReference type="Proteomes" id="UP001056635"/>
    </source>
</evidence>
<dbReference type="EMBL" id="CP082904">
    <property type="protein sequence ID" value="UQY45049.1"/>
    <property type="molecule type" value="Genomic_DNA"/>
</dbReference>
<protein>
    <submittedName>
        <fullName evidence="1">YlcG family protein</fullName>
    </submittedName>
</protein>
<proteinExistence type="predicted"/>
<dbReference type="InterPro" id="IPR049596">
    <property type="entry name" value="YlcG-like"/>
</dbReference>
<dbReference type="Proteomes" id="UP001056635">
    <property type="component" value="Chromosome"/>
</dbReference>
<accession>A0ABY4RF40</accession>